<evidence type="ECO:0000313" key="9">
    <source>
        <dbReference type="Proteomes" id="UP000622547"/>
    </source>
</evidence>
<gene>
    <name evidence="8" type="ORF">Pph01_62060</name>
</gene>
<dbReference type="PANTHER" id="PTHR11552:SF147">
    <property type="entry name" value="CHOLINE DEHYDROGENASE, MITOCHONDRIAL"/>
    <property type="match status" value="1"/>
</dbReference>
<dbReference type="Proteomes" id="UP000622547">
    <property type="component" value="Unassembled WGS sequence"/>
</dbReference>
<dbReference type="Gene3D" id="3.50.50.60">
    <property type="entry name" value="FAD/NAD(P)-binding domain"/>
    <property type="match status" value="1"/>
</dbReference>
<evidence type="ECO:0000259" key="7">
    <source>
        <dbReference type="PROSITE" id="PS00623"/>
    </source>
</evidence>
<evidence type="ECO:0000256" key="3">
    <source>
        <dbReference type="ARBA" id="ARBA00022630"/>
    </source>
</evidence>
<keyword evidence="9" id="KW-1185">Reference proteome</keyword>
<proteinExistence type="inferred from homology"/>
<evidence type="ECO:0000256" key="4">
    <source>
        <dbReference type="ARBA" id="ARBA00022827"/>
    </source>
</evidence>
<dbReference type="SUPFAM" id="SSF54373">
    <property type="entry name" value="FAD-linked reductases, C-terminal domain"/>
    <property type="match status" value="1"/>
</dbReference>
<evidence type="ECO:0000313" key="8">
    <source>
        <dbReference type="EMBL" id="GII41203.1"/>
    </source>
</evidence>
<protein>
    <submittedName>
        <fullName evidence="8">Choline dehydrogenase</fullName>
    </submittedName>
</protein>
<dbReference type="AlphaFoldDB" id="A0A8J3U9G5"/>
<evidence type="ECO:0000256" key="2">
    <source>
        <dbReference type="ARBA" id="ARBA00010790"/>
    </source>
</evidence>
<sequence length="505" mass="52907">MRSATHGHDFIVVGGGTAGCVLAARLSERDDTRVLLLEAGDGRPLEAMSRPPAWPTLLRSPACWGDVTIEQAATGTSTLLPRGRGLGGSSSINGMIFARGHRSSYDAWQLEGWSFDDLLPHFKRSENAPGRDPALRGVGGPLTVAPADPVNPVLAACLEAALEAGHPRASDVGGGLEEGFGPVDLNIVGGLRQSAADAYLAPALDRPNLRVVPGALVHRLRIAGGRCTGVDYSADGQRATASCSGEVVLAAGTIGSAQLLLQSGVGPSAHLRESGIDVVVDLPGVGENLHDHPMTTVVYRAARPVPPGTHNHAEVFGLVRSDPSLDEPDLQILFIDGPGHIPEPDEQGYTIGVGLMRPRSRGTVRLGGPEPGTPPVLDPAYYGDDRDLAAVVRGLRMARQIGRASALDHWRDQEVMPGPDTFDEPGLRDYARATLASYFHPVGTCRIGDDGMAVVDRDLRVRGISGLRVADASVIPSVPSANTNATVYAIAERAAELIAGPPQGE</sequence>
<dbReference type="EMBL" id="BOOP01000031">
    <property type="protein sequence ID" value="GII41203.1"/>
    <property type="molecule type" value="Genomic_DNA"/>
</dbReference>
<feature type="binding site" evidence="5">
    <location>
        <position position="217"/>
    </location>
    <ligand>
        <name>FAD</name>
        <dbReference type="ChEBI" id="CHEBI:57692"/>
    </ligand>
</feature>
<dbReference type="InterPro" id="IPR000172">
    <property type="entry name" value="GMC_OxRdtase_N"/>
</dbReference>
<dbReference type="PROSITE" id="PS51257">
    <property type="entry name" value="PROKAR_LIPOPROTEIN"/>
    <property type="match status" value="1"/>
</dbReference>
<accession>A0A8J3U9G5</accession>
<feature type="binding site" evidence="5">
    <location>
        <position position="438"/>
    </location>
    <ligand>
        <name>substrate</name>
    </ligand>
</feature>
<keyword evidence="3 6" id="KW-0285">Flavoprotein</keyword>
<comment type="cofactor">
    <cofactor evidence="1 5">
        <name>FAD</name>
        <dbReference type="ChEBI" id="CHEBI:57692"/>
    </cofactor>
</comment>
<dbReference type="Gene3D" id="3.30.560.10">
    <property type="entry name" value="Glucose Oxidase, domain 3"/>
    <property type="match status" value="1"/>
</dbReference>
<dbReference type="PIRSF" id="PIRSF000137">
    <property type="entry name" value="Alcohol_oxidase"/>
    <property type="match status" value="1"/>
</dbReference>
<dbReference type="PANTHER" id="PTHR11552">
    <property type="entry name" value="GLUCOSE-METHANOL-CHOLINE GMC OXIDOREDUCTASE"/>
    <property type="match status" value="1"/>
</dbReference>
<comment type="similarity">
    <text evidence="2 6">Belongs to the GMC oxidoreductase family.</text>
</comment>
<organism evidence="8 9">
    <name type="scientific">Planotetraspora phitsanulokensis</name>
    <dbReference type="NCBI Taxonomy" id="575192"/>
    <lineage>
        <taxon>Bacteria</taxon>
        <taxon>Bacillati</taxon>
        <taxon>Actinomycetota</taxon>
        <taxon>Actinomycetes</taxon>
        <taxon>Streptosporangiales</taxon>
        <taxon>Streptosporangiaceae</taxon>
        <taxon>Planotetraspora</taxon>
    </lineage>
</organism>
<name>A0A8J3U9G5_9ACTN</name>
<dbReference type="PROSITE" id="PS00623">
    <property type="entry name" value="GMC_OXRED_1"/>
    <property type="match status" value="1"/>
</dbReference>
<evidence type="ECO:0000256" key="6">
    <source>
        <dbReference type="RuleBase" id="RU003968"/>
    </source>
</evidence>
<dbReference type="GO" id="GO:0050660">
    <property type="term" value="F:flavin adenine dinucleotide binding"/>
    <property type="evidence" value="ECO:0007669"/>
    <property type="project" value="InterPro"/>
</dbReference>
<evidence type="ECO:0000256" key="1">
    <source>
        <dbReference type="ARBA" id="ARBA00001974"/>
    </source>
</evidence>
<evidence type="ECO:0000256" key="5">
    <source>
        <dbReference type="PIRSR" id="PIRSR000137-2"/>
    </source>
</evidence>
<reference evidence="8 9" key="1">
    <citation type="submission" date="2021-01" db="EMBL/GenBank/DDBJ databases">
        <title>Whole genome shotgun sequence of Planotetraspora phitsanulokensis NBRC 104273.</title>
        <authorList>
            <person name="Komaki H."/>
            <person name="Tamura T."/>
        </authorList>
    </citation>
    <scope>NUCLEOTIDE SEQUENCE [LARGE SCALE GENOMIC DNA]</scope>
    <source>
        <strain evidence="8 9">NBRC 104273</strain>
    </source>
</reference>
<dbReference type="Pfam" id="PF05199">
    <property type="entry name" value="GMC_oxred_C"/>
    <property type="match status" value="1"/>
</dbReference>
<comment type="caution">
    <text evidence="8">The sequence shown here is derived from an EMBL/GenBank/DDBJ whole genome shotgun (WGS) entry which is preliminary data.</text>
</comment>
<dbReference type="InterPro" id="IPR007867">
    <property type="entry name" value="GMC_OxRtase_C"/>
</dbReference>
<dbReference type="Pfam" id="PF00732">
    <property type="entry name" value="GMC_oxred_N"/>
    <property type="match status" value="1"/>
</dbReference>
<dbReference type="InterPro" id="IPR012132">
    <property type="entry name" value="GMC_OxRdtase"/>
</dbReference>
<keyword evidence="4 5" id="KW-0274">FAD</keyword>
<dbReference type="SUPFAM" id="SSF51905">
    <property type="entry name" value="FAD/NAD(P)-binding domain"/>
    <property type="match status" value="1"/>
</dbReference>
<dbReference type="GO" id="GO:0016614">
    <property type="term" value="F:oxidoreductase activity, acting on CH-OH group of donors"/>
    <property type="evidence" value="ECO:0007669"/>
    <property type="project" value="InterPro"/>
</dbReference>
<feature type="domain" description="Glucose-methanol-choline oxidoreductase N-terminal" evidence="7">
    <location>
        <begin position="83"/>
        <end position="106"/>
    </location>
</feature>
<dbReference type="InterPro" id="IPR036188">
    <property type="entry name" value="FAD/NAD-bd_sf"/>
</dbReference>
<dbReference type="RefSeq" id="WP_204076679.1">
    <property type="nucleotide sequence ID" value="NZ_BAABHI010000012.1"/>
</dbReference>